<evidence type="ECO:0000259" key="3">
    <source>
        <dbReference type="PROSITE" id="PS51186"/>
    </source>
</evidence>
<evidence type="ECO:0000256" key="2">
    <source>
        <dbReference type="ARBA" id="ARBA00023315"/>
    </source>
</evidence>
<sequence length="152" mass="16755">MSAVTIEPAREADLAAIIALMNAGAVGVRVGAESDDLTPYLAAFRRIAESPDAQIHVAREEDGAVAGAFTLTFVDGLAFRGKPRAQIESMHVREDLRSRGIGRKMLEFAIEKARERGCCMVQLTSNREREAAHRFYERHGFVPSHVGFKLML</sequence>
<keyword evidence="2" id="KW-0012">Acyltransferase</keyword>
<gene>
    <name evidence="4" type="ORF">GR183_04680</name>
</gene>
<dbReference type="GO" id="GO:0016747">
    <property type="term" value="F:acyltransferase activity, transferring groups other than amino-acyl groups"/>
    <property type="evidence" value="ECO:0007669"/>
    <property type="project" value="InterPro"/>
</dbReference>
<reference evidence="4 5" key="1">
    <citation type="submission" date="2019-12" db="EMBL/GenBank/DDBJ databases">
        <authorList>
            <person name="Li M."/>
        </authorList>
    </citation>
    <scope>NUCLEOTIDE SEQUENCE [LARGE SCALE GENOMIC DNA]</scope>
    <source>
        <strain evidence="4 5">GBMRC 2046</strain>
    </source>
</reference>
<evidence type="ECO:0000313" key="4">
    <source>
        <dbReference type="EMBL" id="MXN64189.1"/>
    </source>
</evidence>
<protein>
    <submittedName>
        <fullName evidence="4">GNAT family N-acetyltransferase</fullName>
    </submittedName>
</protein>
<evidence type="ECO:0000313" key="5">
    <source>
        <dbReference type="Proteomes" id="UP000433101"/>
    </source>
</evidence>
<evidence type="ECO:0000256" key="1">
    <source>
        <dbReference type="ARBA" id="ARBA00022679"/>
    </source>
</evidence>
<name>A0A7X3LSC2_9HYPH</name>
<dbReference type="AlphaFoldDB" id="A0A7X3LSC2"/>
<feature type="domain" description="N-acetyltransferase" evidence="3">
    <location>
        <begin position="4"/>
        <end position="152"/>
    </location>
</feature>
<accession>A0A7X3LSC2</accession>
<dbReference type="Proteomes" id="UP000433101">
    <property type="component" value="Unassembled WGS sequence"/>
</dbReference>
<dbReference type="InterPro" id="IPR050832">
    <property type="entry name" value="Bact_Acetyltransf"/>
</dbReference>
<proteinExistence type="predicted"/>
<dbReference type="Pfam" id="PF00583">
    <property type="entry name" value="Acetyltransf_1"/>
    <property type="match status" value="1"/>
</dbReference>
<dbReference type="PROSITE" id="PS51186">
    <property type="entry name" value="GNAT"/>
    <property type="match status" value="1"/>
</dbReference>
<dbReference type="SUPFAM" id="SSF55729">
    <property type="entry name" value="Acyl-CoA N-acyltransferases (Nat)"/>
    <property type="match status" value="1"/>
</dbReference>
<organism evidence="4 5">
    <name type="scientific">Stappia sediminis</name>
    <dbReference type="NCBI Taxonomy" id="2692190"/>
    <lineage>
        <taxon>Bacteria</taxon>
        <taxon>Pseudomonadati</taxon>
        <taxon>Pseudomonadota</taxon>
        <taxon>Alphaproteobacteria</taxon>
        <taxon>Hyphomicrobiales</taxon>
        <taxon>Stappiaceae</taxon>
        <taxon>Stappia</taxon>
    </lineage>
</organism>
<dbReference type="Gene3D" id="3.40.630.30">
    <property type="match status" value="1"/>
</dbReference>
<keyword evidence="5" id="KW-1185">Reference proteome</keyword>
<dbReference type="CDD" id="cd04301">
    <property type="entry name" value="NAT_SF"/>
    <property type="match status" value="1"/>
</dbReference>
<dbReference type="EMBL" id="WUMV01000002">
    <property type="protein sequence ID" value="MXN64189.1"/>
    <property type="molecule type" value="Genomic_DNA"/>
</dbReference>
<dbReference type="InterPro" id="IPR000182">
    <property type="entry name" value="GNAT_dom"/>
</dbReference>
<dbReference type="InterPro" id="IPR016181">
    <property type="entry name" value="Acyl_CoA_acyltransferase"/>
</dbReference>
<keyword evidence="1 4" id="KW-0808">Transferase</keyword>
<comment type="caution">
    <text evidence="4">The sequence shown here is derived from an EMBL/GenBank/DDBJ whole genome shotgun (WGS) entry which is preliminary data.</text>
</comment>
<dbReference type="RefSeq" id="WP_160774440.1">
    <property type="nucleotide sequence ID" value="NZ_WUMV01000002.1"/>
</dbReference>
<dbReference type="PANTHER" id="PTHR43877">
    <property type="entry name" value="AMINOALKYLPHOSPHONATE N-ACETYLTRANSFERASE-RELATED-RELATED"/>
    <property type="match status" value="1"/>
</dbReference>